<accession>E9HEI4</accession>
<dbReference type="PhylomeDB" id="E9HEI4"/>
<dbReference type="AlphaFoldDB" id="E9HEI4"/>
<reference evidence="2 3" key="1">
    <citation type="journal article" date="2011" name="Science">
        <title>The ecoresponsive genome of Daphnia pulex.</title>
        <authorList>
            <person name="Colbourne J.K."/>
            <person name="Pfrender M.E."/>
            <person name="Gilbert D."/>
            <person name="Thomas W.K."/>
            <person name="Tucker A."/>
            <person name="Oakley T.H."/>
            <person name="Tokishita S."/>
            <person name="Aerts A."/>
            <person name="Arnold G.J."/>
            <person name="Basu M.K."/>
            <person name="Bauer D.J."/>
            <person name="Caceres C.E."/>
            <person name="Carmel L."/>
            <person name="Casola C."/>
            <person name="Choi J.H."/>
            <person name="Detter J.C."/>
            <person name="Dong Q."/>
            <person name="Dusheyko S."/>
            <person name="Eads B.D."/>
            <person name="Frohlich T."/>
            <person name="Geiler-Samerotte K.A."/>
            <person name="Gerlach D."/>
            <person name="Hatcher P."/>
            <person name="Jogdeo S."/>
            <person name="Krijgsveld J."/>
            <person name="Kriventseva E.V."/>
            <person name="Kultz D."/>
            <person name="Laforsch C."/>
            <person name="Lindquist E."/>
            <person name="Lopez J."/>
            <person name="Manak J.R."/>
            <person name="Muller J."/>
            <person name="Pangilinan J."/>
            <person name="Patwardhan R.P."/>
            <person name="Pitluck S."/>
            <person name="Pritham E.J."/>
            <person name="Rechtsteiner A."/>
            <person name="Rho M."/>
            <person name="Rogozin I.B."/>
            <person name="Sakarya O."/>
            <person name="Salamov A."/>
            <person name="Schaack S."/>
            <person name="Shapiro H."/>
            <person name="Shiga Y."/>
            <person name="Skalitzky C."/>
            <person name="Smith Z."/>
            <person name="Souvorov A."/>
            <person name="Sung W."/>
            <person name="Tang Z."/>
            <person name="Tsuchiya D."/>
            <person name="Tu H."/>
            <person name="Vos H."/>
            <person name="Wang M."/>
            <person name="Wolf Y.I."/>
            <person name="Yamagata H."/>
            <person name="Yamada T."/>
            <person name="Ye Y."/>
            <person name="Shaw J.R."/>
            <person name="Andrews J."/>
            <person name="Crease T.J."/>
            <person name="Tang H."/>
            <person name="Lucas S.M."/>
            <person name="Robertson H.M."/>
            <person name="Bork P."/>
            <person name="Koonin E.V."/>
            <person name="Zdobnov E.M."/>
            <person name="Grigoriev I.V."/>
            <person name="Lynch M."/>
            <person name="Boore J.L."/>
        </authorList>
    </citation>
    <scope>NUCLEOTIDE SEQUENCE [LARGE SCALE GENOMIC DNA]</scope>
</reference>
<gene>
    <name evidence="2" type="ORF">DAPPUDRAFT_257953</name>
</gene>
<name>E9HEI4_DAPPU</name>
<dbReference type="InParanoid" id="E9HEI4"/>
<evidence type="ECO:0000313" key="3">
    <source>
        <dbReference type="Proteomes" id="UP000000305"/>
    </source>
</evidence>
<keyword evidence="3" id="KW-1185">Reference proteome</keyword>
<dbReference type="EMBL" id="GL732629">
    <property type="protein sequence ID" value="EFX69852.1"/>
    <property type="molecule type" value="Genomic_DNA"/>
</dbReference>
<dbReference type="Proteomes" id="UP000000305">
    <property type="component" value="Unassembled WGS sequence"/>
</dbReference>
<protein>
    <submittedName>
        <fullName evidence="2">Uncharacterized protein</fullName>
    </submittedName>
</protein>
<sequence length="68" mass="7328">MTTENVESSKSNPANLTNPNIGVVEQGHVDTQTKTKKRVDANIPINAMVMGYVAKAFGDLPEIAINLM</sequence>
<organism evidence="2 3">
    <name type="scientific">Daphnia pulex</name>
    <name type="common">Water flea</name>
    <dbReference type="NCBI Taxonomy" id="6669"/>
    <lineage>
        <taxon>Eukaryota</taxon>
        <taxon>Metazoa</taxon>
        <taxon>Ecdysozoa</taxon>
        <taxon>Arthropoda</taxon>
        <taxon>Crustacea</taxon>
        <taxon>Branchiopoda</taxon>
        <taxon>Diplostraca</taxon>
        <taxon>Cladocera</taxon>
        <taxon>Anomopoda</taxon>
        <taxon>Daphniidae</taxon>
        <taxon>Daphnia</taxon>
    </lineage>
</organism>
<evidence type="ECO:0000256" key="1">
    <source>
        <dbReference type="SAM" id="MobiDB-lite"/>
    </source>
</evidence>
<evidence type="ECO:0000313" key="2">
    <source>
        <dbReference type="EMBL" id="EFX69852.1"/>
    </source>
</evidence>
<dbReference type="KEGG" id="dpx:DAPPUDRAFT_257953"/>
<proteinExistence type="predicted"/>
<feature type="compositionally biased region" description="Polar residues" evidence="1">
    <location>
        <begin position="1"/>
        <end position="20"/>
    </location>
</feature>
<feature type="region of interest" description="Disordered" evidence="1">
    <location>
        <begin position="1"/>
        <end position="35"/>
    </location>
</feature>
<dbReference type="HOGENOM" id="CLU_2796534_0_0_1"/>